<dbReference type="Pfam" id="PF13527">
    <property type="entry name" value="Acetyltransf_9"/>
    <property type="match status" value="1"/>
</dbReference>
<evidence type="ECO:0000259" key="1">
    <source>
        <dbReference type="PROSITE" id="PS51186"/>
    </source>
</evidence>
<dbReference type="SUPFAM" id="SSF55729">
    <property type="entry name" value="Acyl-CoA N-acyltransferases (Nat)"/>
    <property type="match status" value="1"/>
</dbReference>
<sequence length="362" mass="40351">MEIRRVKGKEFEQAIQLADKTFRKEGHISMGEAFPQVFSNDLQLSYGAFDGEKLVSFIGLVPSKIKIDKSILNVFSIGAVCTEVDYRKQGISSAILKEVYDYLDKVEATLLFVSGDRGLYLRNHCYHFGRVNKYSIGRVSNDGSYSGVIRIADNTDVFKLDKLRQGKEVRFGNNVWEWAMLLKAGGYASIFKMKQALYVAEKNSALNGYVVIGLPTEASTYEHGIVTDWGGDPAAVHGILADLLQTNTVSRIEISVPWQDELNSELSGYEKEIKKNGGTVYIANPARLIEQLRPYLHGKGLDQEIEVTPMNNGNVLLKIGEMEKTLSNGELVELLFGFENDFKNLNGVFPVPLPGMEGINYV</sequence>
<dbReference type="InterPro" id="IPR016181">
    <property type="entry name" value="Acyl_CoA_acyltransferase"/>
</dbReference>
<dbReference type="RefSeq" id="WP_114917829.1">
    <property type="nucleotide sequence ID" value="NZ_CP024848.1"/>
</dbReference>
<keyword evidence="3" id="KW-1185">Reference proteome</keyword>
<dbReference type="PROSITE" id="PS51186">
    <property type="entry name" value="GNAT"/>
    <property type="match status" value="1"/>
</dbReference>
<dbReference type="KEGG" id="ocn:CUC15_17080"/>
<gene>
    <name evidence="2" type="ORF">CUC15_17080</name>
</gene>
<dbReference type="AlphaFoldDB" id="A0A345PKL4"/>
<dbReference type="Gene3D" id="3.40.630.30">
    <property type="match status" value="1"/>
</dbReference>
<proteinExistence type="predicted"/>
<dbReference type="Proteomes" id="UP000253908">
    <property type="component" value="Chromosome"/>
</dbReference>
<dbReference type="InterPro" id="IPR000182">
    <property type="entry name" value="GNAT_dom"/>
</dbReference>
<feature type="domain" description="N-acetyltransferase" evidence="1">
    <location>
        <begin position="1"/>
        <end position="152"/>
    </location>
</feature>
<accession>A0A345PKL4</accession>
<dbReference type="EMBL" id="CP024848">
    <property type="protein sequence ID" value="AXI10544.1"/>
    <property type="molecule type" value="Genomic_DNA"/>
</dbReference>
<name>A0A345PKL4_9BACI</name>
<dbReference type="CDD" id="cd04301">
    <property type="entry name" value="NAT_SF"/>
    <property type="match status" value="1"/>
</dbReference>
<dbReference type="GO" id="GO:0016747">
    <property type="term" value="F:acyltransferase activity, transferring groups other than amino-acyl groups"/>
    <property type="evidence" value="ECO:0007669"/>
    <property type="project" value="InterPro"/>
</dbReference>
<reference evidence="3" key="1">
    <citation type="submission" date="2017-11" db="EMBL/GenBank/DDBJ databases">
        <authorList>
            <person name="Zhu W."/>
        </authorList>
    </citation>
    <scope>NUCLEOTIDE SEQUENCE [LARGE SCALE GENOMIC DNA]</scope>
    <source>
        <strain evidence="3">160</strain>
    </source>
</reference>
<organism evidence="2 3">
    <name type="scientific">Oceanobacillus zhaokaii</name>
    <dbReference type="NCBI Taxonomy" id="2052660"/>
    <lineage>
        <taxon>Bacteria</taxon>
        <taxon>Bacillati</taxon>
        <taxon>Bacillota</taxon>
        <taxon>Bacilli</taxon>
        <taxon>Bacillales</taxon>
        <taxon>Bacillaceae</taxon>
        <taxon>Oceanobacillus</taxon>
    </lineage>
</organism>
<protein>
    <recommendedName>
        <fullName evidence="1">N-acetyltransferase domain-containing protein</fullName>
    </recommendedName>
</protein>
<evidence type="ECO:0000313" key="3">
    <source>
        <dbReference type="Proteomes" id="UP000253908"/>
    </source>
</evidence>
<evidence type="ECO:0000313" key="2">
    <source>
        <dbReference type="EMBL" id="AXI10544.1"/>
    </source>
</evidence>
<dbReference type="OrthoDB" id="5291446at2"/>